<dbReference type="SUPFAM" id="SSF57501">
    <property type="entry name" value="Cystine-knot cytokines"/>
    <property type="match status" value="1"/>
</dbReference>
<dbReference type="GO" id="GO:0008083">
    <property type="term" value="F:growth factor activity"/>
    <property type="evidence" value="ECO:0007669"/>
    <property type="project" value="InterPro"/>
</dbReference>
<dbReference type="PANTHER" id="PTHR21719">
    <property type="entry name" value="FI06402P-RELATED"/>
    <property type="match status" value="1"/>
</dbReference>
<evidence type="ECO:0000313" key="2">
    <source>
        <dbReference type="EMBL" id="KAF8770384.1"/>
    </source>
</evidence>
<organism evidence="2 3">
    <name type="scientific">Argiope bruennichi</name>
    <name type="common">Wasp spider</name>
    <name type="synonym">Aranea bruennichi</name>
    <dbReference type="NCBI Taxonomy" id="94029"/>
    <lineage>
        <taxon>Eukaryota</taxon>
        <taxon>Metazoa</taxon>
        <taxon>Ecdysozoa</taxon>
        <taxon>Arthropoda</taxon>
        <taxon>Chelicerata</taxon>
        <taxon>Arachnida</taxon>
        <taxon>Araneae</taxon>
        <taxon>Araneomorphae</taxon>
        <taxon>Entelegynae</taxon>
        <taxon>Araneoidea</taxon>
        <taxon>Araneidae</taxon>
        <taxon>Argiope</taxon>
    </lineage>
</organism>
<dbReference type="GO" id="GO:0016020">
    <property type="term" value="C:membrane"/>
    <property type="evidence" value="ECO:0007669"/>
    <property type="project" value="InterPro"/>
</dbReference>
<dbReference type="Gene3D" id="2.10.90.10">
    <property type="entry name" value="Cystine-knot cytokines"/>
    <property type="match status" value="1"/>
</dbReference>
<dbReference type="AlphaFoldDB" id="A0A8T0EFA5"/>
<reference evidence="2" key="2">
    <citation type="submission" date="2020-06" db="EMBL/GenBank/DDBJ databases">
        <authorList>
            <person name="Sheffer M."/>
        </authorList>
    </citation>
    <scope>NUCLEOTIDE SEQUENCE</scope>
</reference>
<dbReference type="InterPro" id="IPR000072">
    <property type="entry name" value="PDGF/VEGF_dom"/>
</dbReference>
<dbReference type="GO" id="GO:0035099">
    <property type="term" value="P:hemocyte migration"/>
    <property type="evidence" value="ECO:0007669"/>
    <property type="project" value="TreeGrafter"/>
</dbReference>
<accession>A0A8T0EFA5</accession>
<name>A0A8T0EFA5_ARGBR</name>
<proteinExistence type="predicted"/>
<feature type="domain" description="Platelet-derived growth factor (PDGF) family profile" evidence="1">
    <location>
        <begin position="57"/>
        <end position="135"/>
    </location>
</feature>
<gene>
    <name evidence="2" type="ORF">HNY73_017924</name>
</gene>
<keyword evidence="3" id="KW-1185">Reference proteome</keyword>
<comment type="caution">
    <text evidence="2">The sequence shown here is derived from an EMBL/GenBank/DDBJ whole genome shotgun (WGS) entry which is preliminary data.</text>
</comment>
<dbReference type="PANTHER" id="PTHR21719:SF1">
    <property type="entry name" value="FI06402P-RELATED"/>
    <property type="match status" value="1"/>
</dbReference>
<dbReference type="PROSITE" id="PS50278">
    <property type="entry name" value="PDGF_2"/>
    <property type="match status" value="1"/>
</dbReference>
<dbReference type="InterPro" id="IPR029034">
    <property type="entry name" value="Cystine-knot_cytokine"/>
</dbReference>
<dbReference type="Proteomes" id="UP000807504">
    <property type="component" value="Unassembled WGS sequence"/>
</dbReference>
<dbReference type="EMBL" id="JABXBU010002228">
    <property type="protein sequence ID" value="KAF8770384.1"/>
    <property type="molecule type" value="Genomic_DNA"/>
</dbReference>
<evidence type="ECO:0000313" key="3">
    <source>
        <dbReference type="Proteomes" id="UP000807504"/>
    </source>
</evidence>
<protein>
    <recommendedName>
        <fullName evidence="1">Platelet-derived growth factor (PDGF) family profile domain-containing protein</fullName>
    </recommendedName>
</protein>
<evidence type="ECO:0000259" key="1">
    <source>
        <dbReference type="PROSITE" id="PS50278"/>
    </source>
</evidence>
<reference evidence="2" key="1">
    <citation type="journal article" date="2020" name="bioRxiv">
        <title>Chromosome-level reference genome of the European wasp spider Argiope bruennichi: a resource for studies on range expansion and evolutionary adaptation.</title>
        <authorList>
            <person name="Sheffer M.M."/>
            <person name="Hoppe A."/>
            <person name="Krehenwinkel H."/>
            <person name="Uhl G."/>
            <person name="Kuss A.W."/>
            <person name="Jensen L."/>
            <person name="Jensen C."/>
            <person name="Gillespie R.G."/>
            <person name="Hoff K.J."/>
            <person name="Prost S."/>
        </authorList>
    </citation>
    <scope>NUCLEOTIDE SEQUENCE</scope>
</reference>
<sequence length="138" mass="16089">MNFKIFCTCCYAFLITSVESRARLDYETRFALAQAHNERMLWKVMCGVPRTRVMKLETAHLRVMPPATLIHRCGDSTGCCDFSTERCVAKHKEEVTVFAFVRPRSGTFKRKHGRNRIKKFVFMNHTECYCKNVVDTPK</sequence>